<evidence type="ECO:0000256" key="2">
    <source>
        <dbReference type="ARBA" id="ARBA00006896"/>
    </source>
</evidence>
<dbReference type="RefSeq" id="WP_119339763.1">
    <property type="nucleotide sequence ID" value="NZ_BJXL01000073.1"/>
</dbReference>
<dbReference type="NCBIfam" id="TIGR01870">
    <property type="entry name" value="cas_TM1810_Csm2"/>
    <property type="match status" value="1"/>
</dbReference>
<dbReference type="OrthoDB" id="32312at2"/>
<dbReference type="Proteomes" id="UP000321197">
    <property type="component" value="Unassembled WGS sequence"/>
</dbReference>
<evidence type="ECO:0000313" key="8">
    <source>
        <dbReference type="Proteomes" id="UP000321197"/>
    </source>
</evidence>
<evidence type="ECO:0000256" key="5">
    <source>
        <dbReference type="ARBA" id="ARBA00023118"/>
    </source>
</evidence>
<name>A0A511R428_9DEIN</name>
<evidence type="ECO:0000256" key="1">
    <source>
        <dbReference type="ARBA" id="ARBA00003640"/>
    </source>
</evidence>
<comment type="similarity">
    <text evidence="2">Belongs to the CRISPR-associated Csm2 family.</text>
</comment>
<organism evidence="7 8">
    <name type="scientific">Meiothermus hypogaeus NBRC 106114</name>
    <dbReference type="NCBI Taxonomy" id="1227553"/>
    <lineage>
        <taxon>Bacteria</taxon>
        <taxon>Thermotogati</taxon>
        <taxon>Deinococcota</taxon>
        <taxon>Deinococci</taxon>
        <taxon>Thermales</taxon>
        <taxon>Thermaceae</taxon>
        <taxon>Meiothermus</taxon>
    </lineage>
</organism>
<dbReference type="InterPro" id="IPR010149">
    <property type="entry name" value="CRISPR-assoc_prot_Csm2_III-A"/>
</dbReference>
<protein>
    <recommendedName>
        <fullName evidence="3">CRISPR system Cms protein Csm2</fullName>
    </recommendedName>
    <alternativeName>
        <fullName evidence="6">CRISPR type III A-associated protein Csm2</fullName>
    </alternativeName>
</protein>
<gene>
    <name evidence="7" type="ORF">MHY01S_22130</name>
</gene>
<comment type="function">
    <text evidence="1">This subunit may be involved in monitoring complementarity of crRNA and target RNA.</text>
</comment>
<keyword evidence="4" id="KW-0694">RNA-binding</keyword>
<dbReference type="EMBL" id="BJXL01000073">
    <property type="protein sequence ID" value="GEM84047.1"/>
    <property type="molecule type" value="Genomic_DNA"/>
</dbReference>
<sequence>MEFFENLEKGVYRKGLFDEEAKRWAQELRNEGQGQDKLKSSQFRNYFHEFRRLEDTFERYKREVGGDEALAWSRLTSQIELLRAKLAYGGRSNGGPLQKLPKFREKMDELLSDAKRSSKHFAVVMLFLEAVLAYFYGLEGERGGEAASRSPERPAQGRRY</sequence>
<evidence type="ECO:0000256" key="6">
    <source>
        <dbReference type="ARBA" id="ARBA00031723"/>
    </source>
</evidence>
<proteinExistence type="inferred from homology"/>
<reference evidence="7 8" key="1">
    <citation type="submission" date="2019-07" db="EMBL/GenBank/DDBJ databases">
        <title>Whole genome shotgun sequence of Meiothermus hypogaeus NBRC 106114.</title>
        <authorList>
            <person name="Hosoyama A."/>
            <person name="Uohara A."/>
            <person name="Ohji S."/>
            <person name="Ichikawa N."/>
        </authorList>
    </citation>
    <scope>NUCLEOTIDE SEQUENCE [LARGE SCALE GENOMIC DNA]</scope>
    <source>
        <strain evidence="7 8">NBRC 106114</strain>
    </source>
</reference>
<dbReference type="AlphaFoldDB" id="A0A511R428"/>
<dbReference type="Pfam" id="PF03750">
    <property type="entry name" value="Csm2_III-A"/>
    <property type="match status" value="1"/>
</dbReference>
<evidence type="ECO:0000256" key="3">
    <source>
        <dbReference type="ARBA" id="ARBA00016118"/>
    </source>
</evidence>
<accession>A0A511R428</accession>
<evidence type="ECO:0000313" key="7">
    <source>
        <dbReference type="EMBL" id="GEM84047.1"/>
    </source>
</evidence>
<dbReference type="GO" id="GO:0051607">
    <property type="term" value="P:defense response to virus"/>
    <property type="evidence" value="ECO:0007669"/>
    <property type="project" value="UniProtKB-KW"/>
</dbReference>
<keyword evidence="5" id="KW-0051">Antiviral defense</keyword>
<comment type="caution">
    <text evidence="7">The sequence shown here is derived from an EMBL/GenBank/DDBJ whole genome shotgun (WGS) entry which is preliminary data.</text>
</comment>
<dbReference type="GO" id="GO:0003723">
    <property type="term" value="F:RNA binding"/>
    <property type="evidence" value="ECO:0007669"/>
    <property type="project" value="UniProtKB-KW"/>
</dbReference>
<evidence type="ECO:0000256" key="4">
    <source>
        <dbReference type="ARBA" id="ARBA00022884"/>
    </source>
</evidence>